<keyword evidence="3" id="KW-1185">Reference proteome</keyword>
<dbReference type="EMBL" id="JBFSEQ010000007">
    <property type="protein sequence ID" value="KAL2771303.1"/>
    <property type="molecule type" value="Genomic_DNA"/>
</dbReference>
<dbReference type="Proteomes" id="UP001610411">
    <property type="component" value="Unassembled WGS sequence"/>
</dbReference>
<proteinExistence type="predicted"/>
<evidence type="ECO:0000313" key="2">
    <source>
        <dbReference type="EMBL" id="KAL2771303.1"/>
    </source>
</evidence>
<dbReference type="AlphaFoldDB" id="A0ABD2DWY6"/>
<name>A0ABD2DWY6_DAUMA</name>
<evidence type="ECO:0000313" key="3">
    <source>
        <dbReference type="Proteomes" id="UP001610411"/>
    </source>
</evidence>
<accession>A0ABD2DWY6</accession>
<organism evidence="2 3">
    <name type="scientific">Daubentonia madagascariensis</name>
    <name type="common">Aye-aye</name>
    <name type="synonym">Sciurus madagascariensis</name>
    <dbReference type="NCBI Taxonomy" id="31869"/>
    <lineage>
        <taxon>Eukaryota</taxon>
        <taxon>Metazoa</taxon>
        <taxon>Chordata</taxon>
        <taxon>Craniata</taxon>
        <taxon>Vertebrata</taxon>
        <taxon>Euteleostomi</taxon>
        <taxon>Mammalia</taxon>
        <taxon>Eutheria</taxon>
        <taxon>Euarchontoglires</taxon>
        <taxon>Primates</taxon>
        <taxon>Strepsirrhini</taxon>
        <taxon>Chiromyiformes</taxon>
        <taxon>Daubentoniidae</taxon>
        <taxon>Daubentonia</taxon>
    </lineage>
</organism>
<comment type="caution">
    <text evidence="2">The sequence shown here is derived from an EMBL/GenBank/DDBJ whole genome shotgun (WGS) entry which is preliminary data.</text>
</comment>
<feature type="compositionally biased region" description="Basic and acidic residues" evidence="1">
    <location>
        <begin position="31"/>
        <end position="45"/>
    </location>
</feature>
<gene>
    <name evidence="2" type="ORF">WCI35_019498</name>
</gene>
<sequence length="80" mass="8715">MAQKSSEVDAINLHYKDLASEVTRRRVTMTTREEIITKKSDEARETPSNLGPEQALPPHLTHLTVPPAPPPSPAEESAGS</sequence>
<protein>
    <submittedName>
        <fullName evidence="2">Myocilin opposite strand protein</fullName>
    </submittedName>
</protein>
<evidence type="ECO:0000256" key="1">
    <source>
        <dbReference type="SAM" id="MobiDB-lite"/>
    </source>
</evidence>
<reference evidence="2 3" key="1">
    <citation type="journal article" date="2024" name="G3 (Bethesda)">
        <title>A hybrid genome assembly of the endangered aye-aye (Daubentonia madagascariensis).</title>
        <authorList>
            <person name="Versoza C.J."/>
            <person name="Pfeifer S.P."/>
        </authorList>
    </citation>
    <scope>NUCLEOTIDE SEQUENCE [LARGE SCALE GENOMIC DNA]</scope>
    <source>
        <strain evidence="2">6821</strain>
    </source>
</reference>
<dbReference type="EMBL" id="JBFSEQ010000007">
    <property type="protein sequence ID" value="KAL2771304.1"/>
    <property type="molecule type" value="Genomic_DNA"/>
</dbReference>
<feature type="region of interest" description="Disordered" evidence="1">
    <location>
        <begin position="30"/>
        <end position="80"/>
    </location>
</feature>